<keyword evidence="10" id="KW-1185">Reference proteome</keyword>
<comment type="subunit">
    <text evidence="6">Supercomplex made of cofactors A to E. Cofactors A and D function by capturing and stabilizing tubulin in a quasi-native conformation. Cofactor E binds to the cofactor D-tubulin complex; interaction with cofactor C then causes the release of tubulin polypeptides that are committed to the native state.</text>
</comment>
<evidence type="ECO:0000256" key="2">
    <source>
        <dbReference type="ARBA" id="ARBA00008848"/>
    </source>
</evidence>
<dbReference type="Proteomes" id="UP001159363">
    <property type="component" value="Chromosome 1"/>
</dbReference>
<organism evidence="9 10">
    <name type="scientific">Dryococelus australis</name>
    <dbReference type="NCBI Taxonomy" id="614101"/>
    <lineage>
        <taxon>Eukaryota</taxon>
        <taxon>Metazoa</taxon>
        <taxon>Ecdysozoa</taxon>
        <taxon>Arthropoda</taxon>
        <taxon>Hexapoda</taxon>
        <taxon>Insecta</taxon>
        <taxon>Pterygota</taxon>
        <taxon>Neoptera</taxon>
        <taxon>Polyneoptera</taxon>
        <taxon>Phasmatodea</taxon>
        <taxon>Verophasmatodea</taxon>
        <taxon>Anareolatae</taxon>
        <taxon>Phasmatidae</taxon>
        <taxon>Eurycanthinae</taxon>
        <taxon>Dryococelus</taxon>
    </lineage>
</organism>
<dbReference type="InterPro" id="IPR038397">
    <property type="entry name" value="TBCC_N_sf"/>
</dbReference>
<evidence type="ECO:0000256" key="3">
    <source>
        <dbReference type="ARBA" id="ARBA00022490"/>
    </source>
</evidence>
<evidence type="ECO:0000313" key="10">
    <source>
        <dbReference type="Proteomes" id="UP001159363"/>
    </source>
</evidence>
<keyword evidence="5" id="KW-0143">Chaperone</keyword>
<proteinExistence type="inferred from homology"/>
<dbReference type="Pfam" id="PF07986">
    <property type="entry name" value="TBCC"/>
    <property type="match status" value="1"/>
</dbReference>
<reference evidence="9 10" key="1">
    <citation type="submission" date="2023-02" db="EMBL/GenBank/DDBJ databases">
        <title>LHISI_Scaffold_Assembly.</title>
        <authorList>
            <person name="Stuart O.P."/>
            <person name="Cleave R."/>
            <person name="Magrath M.J.L."/>
            <person name="Mikheyev A.S."/>
        </authorList>
    </citation>
    <scope>NUCLEOTIDE SEQUENCE [LARGE SCALE GENOMIC DNA]</scope>
    <source>
        <strain evidence="9">Daus_M_001</strain>
        <tissue evidence="9">Leg muscle</tissue>
    </source>
</reference>
<dbReference type="Gene3D" id="1.20.58.1250">
    <property type="entry name" value="Tubulin Binding Cofactor C, N-terminal domain"/>
    <property type="match status" value="1"/>
</dbReference>
<dbReference type="PANTHER" id="PTHR15139">
    <property type="entry name" value="TUBULIN FOLDING COFACTOR C"/>
    <property type="match status" value="1"/>
</dbReference>
<feature type="coiled-coil region" evidence="7">
    <location>
        <begin position="121"/>
        <end position="155"/>
    </location>
</feature>
<sequence length="541" mass="61398">MAVVQDGAVSRAAYSCLGGWLQTDSFFGCYLNNYKNGVLFDSQDLTSSNQITHSEALSKRQAFSAVLLGAANTKEPLYRMSAKELAAEKDKLVSSSKNEKPYKYCSYALTMADESADAGFKAIKERLKKRDEKRLKELEKRRQEKLENRVETEQISYFQEAFSKQAREIEARFQEISSGKISKSMLPNYFYDLANDLSALEQFIAASTFYVRNYDVRKSTETIQTFQGRLRELQDKFLPRKKFAFQGVVTKKKKAVGEKIEDAVDSVVISGPPPKSKVLDYMNSSIGYSNRIAEVLTLTQGEVCKESVELTDLQDCTVKVFGTPSTLHLVSLKNCKVFCGPVTTSIFLDNCIDCTFIMACQQLRVHSASHCDFYIHVTSRAIIEDCSSMRFAPYNWKYDDLDKHFEVAGLDPNKNNWTMVEDFNWIISSYPSPNWRVMKDTAFPHAGYVHSTCDCPINRTPVLDWANLTCNSTINHVLTGVQQLATIATWLGKIILFTAKAVTWLPTLQRRMLLFNEPSTPFLQISKFHVLLQDGRIHSTR</sequence>
<dbReference type="Gene3D" id="2.160.20.70">
    <property type="match status" value="1"/>
</dbReference>
<keyword evidence="4" id="KW-0007">Acetylation</keyword>
<dbReference type="SMART" id="SM00673">
    <property type="entry name" value="CARP"/>
    <property type="match status" value="2"/>
</dbReference>
<evidence type="ECO:0000256" key="7">
    <source>
        <dbReference type="SAM" id="Coils"/>
    </source>
</evidence>
<dbReference type="Pfam" id="PF16752">
    <property type="entry name" value="TBCC_N"/>
    <property type="match status" value="1"/>
</dbReference>
<dbReference type="InterPro" id="IPR027684">
    <property type="entry name" value="TBCC"/>
</dbReference>
<evidence type="ECO:0000313" key="9">
    <source>
        <dbReference type="EMBL" id="KAJ8895827.1"/>
    </source>
</evidence>
<protein>
    <recommendedName>
        <fullName evidence="8">C-CAP/cofactor C-like domain-containing protein</fullName>
    </recommendedName>
</protein>
<dbReference type="PROSITE" id="PS51329">
    <property type="entry name" value="C_CAP_COFACTOR_C"/>
    <property type="match status" value="1"/>
</dbReference>
<feature type="domain" description="C-CAP/cofactor C-like" evidence="8">
    <location>
        <begin position="273"/>
        <end position="425"/>
    </location>
</feature>
<dbReference type="InterPro" id="IPR006599">
    <property type="entry name" value="CARP_motif"/>
</dbReference>
<dbReference type="InterPro" id="IPR031925">
    <property type="entry name" value="TBCC_N"/>
</dbReference>
<comment type="subcellular location">
    <subcellularLocation>
        <location evidence="1">Cytoplasm</location>
    </subcellularLocation>
</comment>
<comment type="similarity">
    <text evidence="2">Belongs to the TBCC family.</text>
</comment>
<keyword evidence="3" id="KW-0963">Cytoplasm</keyword>
<dbReference type="EMBL" id="JARBHB010000001">
    <property type="protein sequence ID" value="KAJ8895827.1"/>
    <property type="molecule type" value="Genomic_DNA"/>
</dbReference>
<evidence type="ECO:0000256" key="6">
    <source>
        <dbReference type="ARBA" id="ARBA00026055"/>
    </source>
</evidence>
<dbReference type="InterPro" id="IPR017901">
    <property type="entry name" value="C-CAP_CF_C-like"/>
</dbReference>
<keyword evidence="7" id="KW-0175">Coiled coil</keyword>
<name>A0ABQ9IGP3_9NEOP</name>
<evidence type="ECO:0000256" key="4">
    <source>
        <dbReference type="ARBA" id="ARBA00022990"/>
    </source>
</evidence>
<evidence type="ECO:0000259" key="8">
    <source>
        <dbReference type="PROSITE" id="PS51329"/>
    </source>
</evidence>
<dbReference type="InterPro" id="IPR012945">
    <property type="entry name" value="Tubulin-bd_cofactor_C_dom"/>
</dbReference>
<comment type="caution">
    <text evidence="9">The sequence shown here is derived from an EMBL/GenBank/DDBJ whole genome shotgun (WGS) entry which is preliminary data.</text>
</comment>
<dbReference type="InterPro" id="IPR016098">
    <property type="entry name" value="CAP/MinC_C"/>
</dbReference>
<evidence type="ECO:0000256" key="5">
    <source>
        <dbReference type="ARBA" id="ARBA00023186"/>
    </source>
</evidence>
<accession>A0ABQ9IGP3</accession>
<evidence type="ECO:0000256" key="1">
    <source>
        <dbReference type="ARBA" id="ARBA00004496"/>
    </source>
</evidence>
<gene>
    <name evidence="9" type="ORF">PR048_001165</name>
</gene>
<dbReference type="PANTHER" id="PTHR15139:SF0">
    <property type="entry name" value="TUBULIN-SPECIFIC CHAPERONE C"/>
    <property type="match status" value="1"/>
</dbReference>